<proteinExistence type="predicted"/>
<comment type="caution">
    <text evidence="2">The sequence shown here is derived from an EMBL/GenBank/DDBJ whole genome shotgun (WGS) entry which is preliminary data.</text>
</comment>
<evidence type="ECO:0000313" key="2">
    <source>
        <dbReference type="EMBL" id="GBP10798.1"/>
    </source>
</evidence>
<dbReference type="AlphaFoldDB" id="A0A4C1TBH4"/>
<keyword evidence="3" id="KW-1185">Reference proteome</keyword>
<name>A0A4C1TBH4_EUMVA</name>
<evidence type="ECO:0000256" key="1">
    <source>
        <dbReference type="SAM" id="MobiDB-lite"/>
    </source>
</evidence>
<feature type="region of interest" description="Disordered" evidence="1">
    <location>
        <begin position="22"/>
        <end position="46"/>
    </location>
</feature>
<sequence length="77" mass="7379">MKGLAVGVESQRVAEPLGSVATSIVRGPSSGGGGGGGGGSTGATVQGALQVTGGPWVGQIRPSARGSQHAKPLQNFP</sequence>
<feature type="compositionally biased region" description="Gly residues" evidence="1">
    <location>
        <begin position="29"/>
        <end position="41"/>
    </location>
</feature>
<accession>A0A4C1TBH4</accession>
<dbReference type="OrthoDB" id="8065800at2759"/>
<dbReference type="EMBL" id="BGZK01004767">
    <property type="protein sequence ID" value="GBP10798.1"/>
    <property type="molecule type" value="Genomic_DNA"/>
</dbReference>
<organism evidence="2 3">
    <name type="scientific">Eumeta variegata</name>
    <name type="common">Bagworm moth</name>
    <name type="synonym">Eumeta japonica</name>
    <dbReference type="NCBI Taxonomy" id="151549"/>
    <lineage>
        <taxon>Eukaryota</taxon>
        <taxon>Metazoa</taxon>
        <taxon>Ecdysozoa</taxon>
        <taxon>Arthropoda</taxon>
        <taxon>Hexapoda</taxon>
        <taxon>Insecta</taxon>
        <taxon>Pterygota</taxon>
        <taxon>Neoptera</taxon>
        <taxon>Endopterygota</taxon>
        <taxon>Lepidoptera</taxon>
        <taxon>Glossata</taxon>
        <taxon>Ditrysia</taxon>
        <taxon>Tineoidea</taxon>
        <taxon>Psychidae</taxon>
        <taxon>Oiketicinae</taxon>
        <taxon>Eumeta</taxon>
    </lineage>
</organism>
<evidence type="ECO:0000313" key="3">
    <source>
        <dbReference type="Proteomes" id="UP000299102"/>
    </source>
</evidence>
<protein>
    <submittedName>
        <fullName evidence="2">Uncharacterized protein</fullName>
    </submittedName>
</protein>
<dbReference type="Proteomes" id="UP000299102">
    <property type="component" value="Unassembled WGS sequence"/>
</dbReference>
<feature type="non-terminal residue" evidence="2">
    <location>
        <position position="77"/>
    </location>
</feature>
<reference evidence="2 3" key="1">
    <citation type="journal article" date="2019" name="Commun. Biol.">
        <title>The bagworm genome reveals a unique fibroin gene that provides high tensile strength.</title>
        <authorList>
            <person name="Kono N."/>
            <person name="Nakamura H."/>
            <person name="Ohtoshi R."/>
            <person name="Tomita M."/>
            <person name="Numata K."/>
            <person name="Arakawa K."/>
        </authorList>
    </citation>
    <scope>NUCLEOTIDE SEQUENCE [LARGE SCALE GENOMIC DNA]</scope>
</reference>
<gene>
    <name evidence="2" type="ORF">EVAR_71873_1</name>
</gene>